<accession>A0ABR3AYZ2</accession>
<name>A0ABR3AYZ2_PHYBL</name>
<keyword evidence="1" id="KW-0812">Transmembrane</keyword>
<dbReference type="EMBL" id="JBCLYO010000010">
    <property type="protein sequence ID" value="KAL0085635.1"/>
    <property type="molecule type" value="Genomic_DNA"/>
</dbReference>
<feature type="transmembrane region" description="Helical" evidence="1">
    <location>
        <begin position="12"/>
        <end position="34"/>
    </location>
</feature>
<feature type="transmembrane region" description="Helical" evidence="1">
    <location>
        <begin position="54"/>
        <end position="72"/>
    </location>
</feature>
<sequence>MSCVRVRVCMCVICVSLFVCWFVNYYFILLFLHFPGDGPNGKQPFIIRSRITAFFVYFILCLLLPLPLLLLFY</sequence>
<gene>
    <name evidence="2" type="ORF">J3Q64DRAFT_1744469</name>
</gene>
<comment type="caution">
    <text evidence="2">The sequence shown here is derived from an EMBL/GenBank/DDBJ whole genome shotgun (WGS) entry which is preliminary data.</text>
</comment>
<evidence type="ECO:0000313" key="2">
    <source>
        <dbReference type="EMBL" id="KAL0085635.1"/>
    </source>
</evidence>
<dbReference type="Proteomes" id="UP001448207">
    <property type="component" value="Unassembled WGS sequence"/>
</dbReference>
<proteinExistence type="predicted"/>
<evidence type="ECO:0000256" key="1">
    <source>
        <dbReference type="SAM" id="Phobius"/>
    </source>
</evidence>
<evidence type="ECO:0000313" key="3">
    <source>
        <dbReference type="Proteomes" id="UP001448207"/>
    </source>
</evidence>
<keyword evidence="3" id="KW-1185">Reference proteome</keyword>
<keyword evidence="1" id="KW-1133">Transmembrane helix</keyword>
<organism evidence="2 3">
    <name type="scientific">Phycomyces blakesleeanus</name>
    <dbReference type="NCBI Taxonomy" id="4837"/>
    <lineage>
        <taxon>Eukaryota</taxon>
        <taxon>Fungi</taxon>
        <taxon>Fungi incertae sedis</taxon>
        <taxon>Mucoromycota</taxon>
        <taxon>Mucoromycotina</taxon>
        <taxon>Mucoromycetes</taxon>
        <taxon>Mucorales</taxon>
        <taxon>Phycomycetaceae</taxon>
        <taxon>Phycomyces</taxon>
    </lineage>
</organism>
<reference evidence="2 3" key="1">
    <citation type="submission" date="2024-04" db="EMBL/GenBank/DDBJ databases">
        <title>Symmetric and asymmetric DNA N6-adenine methylation regulates different biological responses in Mucorales.</title>
        <authorList>
            <consortium name="Lawrence Berkeley National Laboratory"/>
            <person name="Lax C."/>
            <person name="Mondo S.J."/>
            <person name="Osorio-Concepcion M."/>
            <person name="Muszewska A."/>
            <person name="Corrochano-Luque M."/>
            <person name="Gutierrez G."/>
            <person name="Riley R."/>
            <person name="Lipzen A."/>
            <person name="Guo J."/>
            <person name="Hundley H."/>
            <person name="Amirebrahimi M."/>
            <person name="Ng V."/>
            <person name="Lorenzo-Gutierrez D."/>
            <person name="Binder U."/>
            <person name="Yang J."/>
            <person name="Song Y."/>
            <person name="Canovas D."/>
            <person name="Navarro E."/>
            <person name="Freitag M."/>
            <person name="Gabaldon T."/>
            <person name="Grigoriev I.V."/>
            <person name="Corrochano L.M."/>
            <person name="Nicolas F.E."/>
            <person name="Garre V."/>
        </authorList>
    </citation>
    <scope>NUCLEOTIDE SEQUENCE [LARGE SCALE GENOMIC DNA]</scope>
    <source>
        <strain evidence="2 3">L51</strain>
    </source>
</reference>
<keyword evidence="1" id="KW-0472">Membrane</keyword>
<protein>
    <submittedName>
        <fullName evidence="2">Uncharacterized protein</fullName>
    </submittedName>
</protein>